<dbReference type="SUPFAM" id="SSF58104">
    <property type="entry name" value="Methyl-accepting chemotaxis protein (MCP) signaling domain"/>
    <property type="match status" value="1"/>
</dbReference>
<dbReference type="PROSITE" id="PS50111">
    <property type="entry name" value="CHEMOTAXIS_TRANSDUC_2"/>
    <property type="match status" value="1"/>
</dbReference>
<protein>
    <submittedName>
        <fullName evidence="4">Methyl-accepting chemotaxis protein</fullName>
    </submittedName>
</protein>
<evidence type="ECO:0000256" key="1">
    <source>
        <dbReference type="ARBA" id="ARBA00023224"/>
    </source>
</evidence>
<evidence type="ECO:0000256" key="2">
    <source>
        <dbReference type="PROSITE-ProRule" id="PRU00284"/>
    </source>
</evidence>
<feature type="domain" description="Methyl-accepting transducer" evidence="3">
    <location>
        <begin position="1"/>
        <end position="91"/>
    </location>
</feature>
<name>K6GWL0_9BACT</name>
<dbReference type="Gene3D" id="1.10.287.950">
    <property type="entry name" value="Methyl-accepting chemotaxis protein"/>
    <property type="match status" value="1"/>
</dbReference>
<dbReference type="GO" id="GO:0016020">
    <property type="term" value="C:membrane"/>
    <property type="evidence" value="ECO:0007669"/>
    <property type="project" value="InterPro"/>
</dbReference>
<evidence type="ECO:0000259" key="3">
    <source>
        <dbReference type="PROSITE" id="PS50111"/>
    </source>
</evidence>
<proteinExistence type="predicted"/>
<reference evidence="4 5" key="1">
    <citation type="submission" date="2012-07" db="EMBL/GenBank/DDBJ databases">
        <title>Draft genome sequence of Desulfovibrio magneticus str. Maddingley MBC34 obtained from a metagenomic sequence of a methanogenic enrichment isolated from coal-seam formation water in Victoria, Australia.</title>
        <authorList>
            <person name="Greenfield P."/>
            <person name="Hendry P."/>
            <person name="Li D."/>
            <person name="Rosewarne C.P."/>
            <person name="Tran-Dinh N."/>
            <person name="Elbourne L.D.H."/>
            <person name="Paulsen I.T."/>
            <person name="Midgley D.J."/>
        </authorList>
    </citation>
    <scope>NUCLEOTIDE SEQUENCE [LARGE SCALE GENOMIC DNA]</scope>
    <source>
        <strain evidence="5">Maddingley MBC34</strain>
    </source>
</reference>
<keyword evidence="1 2" id="KW-0807">Transducer</keyword>
<accession>K6GWL0</accession>
<organism evidence="4 5">
    <name type="scientific">Solidesulfovibrio magneticus str. Maddingley MBC34</name>
    <dbReference type="NCBI Taxonomy" id="1206767"/>
    <lineage>
        <taxon>Bacteria</taxon>
        <taxon>Pseudomonadati</taxon>
        <taxon>Thermodesulfobacteriota</taxon>
        <taxon>Desulfovibrionia</taxon>
        <taxon>Desulfovibrionales</taxon>
        <taxon>Desulfovibrionaceae</taxon>
        <taxon>Solidesulfovibrio</taxon>
    </lineage>
</organism>
<dbReference type="PANTHER" id="PTHR32089:SF112">
    <property type="entry name" value="LYSOZYME-LIKE PROTEIN-RELATED"/>
    <property type="match status" value="1"/>
</dbReference>
<evidence type="ECO:0000313" key="4">
    <source>
        <dbReference type="EMBL" id="EKO41255.1"/>
    </source>
</evidence>
<dbReference type="Proteomes" id="UP000006272">
    <property type="component" value="Unassembled WGS sequence"/>
</dbReference>
<dbReference type="GO" id="GO:0007165">
    <property type="term" value="P:signal transduction"/>
    <property type="evidence" value="ECO:0007669"/>
    <property type="project" value="UniProtKB-KW"/>
</dbReference>
<dbReference type="AlphaFoldDB" id="K6GWL0"/>
<gene>
    <name evidence="4" type="ORF">B193_0010</name>
</gene>
<dbReference type="EMBL" id="ALAO01000008">
    <property type="protein sequence ID" value="EKO41255.1"/>
    <property type="molecule type" value="Genomic_DNA"/>
</dbReference>
<dbReference type="PATRIC" id="fig|1206767.3.peg.7"/>
<evidence type="ECO:0000313" key="5">
    <source>
        <dbReference type="Proteomes" id="UP000006272"/>
    </source>
</evidence>
<sequence>KLAEKTMAATREVGAAISGIQQGTRKNVDNFEAAAKLIGQATEQAGVSGAALKEIVALVEDATDQVRSIATAAEEQSAASEEINRSVDDINRISTEVSEAMSHSARAVAELADQAQELRSLIASLKAE</sequence>
<dbReference type="PANTHER" id="PTHR32089">
    <property type="entry name" value="METHYL-ACCEPTING CHEMOTAXIS PROTEIN MCPB"/>
    <property type="match status" value="1"/>
</dbReference>
<comment type="caution">
    <text evidence="4">The sequence shown here is derived from an EMBL/GenBank/DDBJ whole genome shotgun (WGS) entry which is preliminary data.</text>
</comment>
<dbReference type="InterPro" id="IPR004089">
    <property type="entry name" value="MCPsignal_dom"/>
</dbReference>
<feature type="non-terminal residue" evidence="4">
    <location>
        <position position="1"/>
    </location>
</feature>
<dbReference type="Pfam" id="PF00015">
    <property type="entry name" value="MCPsignal"/>
    <property type="match status" value="1"/>
</dbReference>